<dbReference type="AlphaFoldDB" id="A0AAD4V5L5"/>
<organism evidence="1 2">
    <name type="scientific">Prunus dulcis</name>
    <name type="common">Almond</name>
    <name type="synonym">Amygdalus dulcis</name>
    <dbReference type="NCBI Taxonomy" id="3755"/>
    <lineage>
        <taxon>Eukaryota</taxon>
        <taxon>Viridiplantae</taxon>
        <taxon>Streptophyta</taxon>
        <taxon>Embryophyta</taxon>
        <taxon>Tracheophyta</taxon>
        <taxon>Spermatophyta</taxon>
        <taxon>Magnoliopsida</taxon>
        <taxon>eudicotyledons</taxon>
        <taxon>Gunneridae</taxon>
        <taxon>Pentapetalae</taxon>
        <taxon>rosids</taxon>
        <taxon>fabids</taxon>
        <taxon>Rosales</taxon>
        <taxon>Rosaceae</taxon>
        <taxon>Amygdaloideae</taxon>
        <taxon>Amygdaleae</taxon>
        <taxon>Prunus</taxon>
    </lineage>
</organism>
<dbReference type="EMBL" id="JAJFAZ020000007">
    <property type="protein sequence ID" value="KAI5318259.1"/>
    <property type="molecule type" value="Genomic_DNA"/>
</dbReference>
<keyword evidence="2" id="KW-1185">Reference proteome</keyword>
<dbReference type="InterPro" id="IPR043502">
    <property type="entry name" value="DNA/RNA_pol_sf"/>
</dbReference>
<proteinExistence type="predicted"/>
<evidence type="ECO:0000313" key="2">
    <source>
        <dbReference type="Proteomes" id="UP001054821"/>
    </source>
</evidence>
<comment type="caution">
    <text evidence="1">The sequence shown here is derived from an EMBL/GenBank/DDBJ whole genome shotgun (WGS) entry which is preliminary data.</text>
</comment>
<dbReference type="PANTHER" id="PTHR11439:SF524">
    <property type="entry name" value="RNA-DIRECTED DNA POLYMERASE, PROTEIN KINASE RLK-PELLE-DLSV FAMILY"/>
    <property type="match status" value="1"/>
</dbReference>
<name>A0AAD4V5L5_PRUDU</name>
<accession>A0AAD4V5L5</accession>
<dbReference type="CDD" id="cd09272">
    <property type="entry name" value="RNase_HI_RT_Ty1"/>
    <property type="match status" value="1"/>
</dbReference>
<evidence type="ECO:0000313" key="1">
    <source>
        <dbReference type="EMBL" id="KAI5318259.1"/>
    </source>
</evidence>
<gene>
    <name evidence="1" type="ORF">L3X38_037967</name>
</gene>
<dbReference type="Proteomes" id="UP001054821">
    <property type="component" value="Chromosome 7"/>
</dbReference>
<dbReference type="PANTHER" id="PTHR11439">
    <property type="entry name" value="GAG-POL-RELATED RETROTRANSPOSON"/>
    <property type="match status" value="1"/>
</dbReference>
<protein>
    <submittedName>
        <fullName evidence="1">Uncharacterized protein</fullName>
    </submittedName>
</protein>
<sequence length="227" mass="25398">MVECKPCSTPIHSKTQLSSLDGEPLSDPTEYRRLVGSLQYLTLTRPDISFAVQHVAQFMSIPRTSHLAAAKRILRYLKGTLQLGLVFQSSSSPLALHAYSDADWAGCPDTWRSTSAGVSAETVWISNLLHELHVLVSRPITLYCDNLSATYMASNSVFHARTKHIELDYHFVRELVLSGSHHVQFVPSIDQIADLFTKGLLKQRFHLLCSKLVYQRPPSLPGNVKEL</sequence>
<dbReference type="SUPFAM" id="SSF56672">
    <property type="entry name" value="DNA/RNA polymerases"/>
    <property type="match status" value="1"/>
</dbReference>
<reference evidence="1 2" key="1">
    <citation type="journal article" date="2022" name="G3 (Bethesda)">
        <title>Whole-genome sequence and methylome profiling of the almond [Prunus dulcis (Mill.) D.A. Webb] cultivar 'Nonpareil'.</title>
        <authorList>
            <person name="D'Amico-Willman K.M."/>
            <person name="Ouma W.Z."/>
            <person name="Meulia T."/>
            <person name="Sideli G.M."/>
            <person name="Gradziel T.M."/>
            <person name="Fresnedo-Ramirez J."/>
        </authorList>
    </citation>
    <scope>NUCLEOTIDE SEQUENCE [LARGE SCALE GENOMIC DNA]</scope>
    <source>
        <strain evidence="1">Clone GOH B32 T37-40</strain>
    </source>
</reference>